<evidence type="ECO:0000313" key="11">
    <source>
        <dbReference type="Proteomes" id="UP000002587"/>
    </source>
</evidence>
<evidence type="ECO:0000256" key="1">
    <source>
        <dbReference type="ARBA" id="ARBA00009630"/>
    </source>
</evidence>
<organism evidence="10 11">
    <name type="scientific">Ruthia magnifica subsp. Calyptogena magnifica</name>
    <dbReference type="NCBI Taxonomy" id="413404"/>
    <lineage>
        <taxon>Bacteria</taxon>
        <taxon>Pseudomonadati</taxon>
        <taxon>Pseudomonadota</taxon>
        <taxon>Gammaproteobacteria</taxon>
        <taxon>Candidatus Pseudothioglobaceae</taxon>
        <taxon>Candidatus Ruthturnera</taxon>
    </lineage>
</organism>
<keyword evidence="11" id="KW-1185">Reference proteome</keyword>
<evidence type="ECO:0000256" key="3">
    <source>
        <dbReference type="ARBA" id="ARBA00022723"/>
    </source>
</evidence>
<evidence type="ECO:0000259" key="9">
    <source>
        <dbReference type="Pfam" id="PF00462"/>
    </source>
</evidence>
<keyword evidence="2 8" id="KW-0001">2Fe-2S</keyword>
<evidence type="ECO:0000256" key="7">
    <source>
        <dbReference type="PIRNR" id="PIRNR005894"/>
    </source>
</evidence>
<protein>
    <recommendedName>
        <fullName evidence="7">Glutaredoxin</fullName>
    </recommendedName>
</protein>
<comment type="similarity">
    <text evidence="1 7">Belongs to the glutaredoxin family. Monothiol subfamily.</text>
</comment>
<dbReference type="PIRSF" id="PIRSF005894">
    <property type="entry name" value="Monothiol_GRX"/>
    <property type="match status" value="1"/>
</dbReference>
<evidence type="ECO:0000256" key="6">
    <source>
        <dbReference type="ARBA" id="ARBA00023284"/>
    </source>
</evidence>
<dbReference type="InterPro" id="IPR036249">
    <property type="entry name" value="Thioredoxin-like_sf"/>
</dbReference>
<dbReference type="GO" id="GO:0015036">
    <property type="term" value="F:disulfide oxidoreductase activity"/>
    <property type="evidence" value="ECO:0007669"/>
    <property type="project" value="InterPro"/>
</dbReference>
<dbReference type="RefSeq" id="WP_011737783.1">
    <property type="nucleotide sequence ID" value="NC_008610.1"/>
</dbReference>
<dbReference type="STRING" id="413404.Rmag_0389"/>
<dbReference type="InterPro" id="IPR033658">
    <property type="entry name" value="GRX_PICOT-like"/>
</dbReference>
<dbReference type="SUPFAM" id="SSF52833">
    <property type="entry name" value="Thioredoxin-like"/>
    <property type="match status" value="1"/>
</dbReference>
<reference evidence="10 11" key="1">
    <citation type="journal article" date="2007" name="Science">
        <title>The Calyptogena magnifica chemoautotrophic symbiont genome.</title>
        <authorList>
            <person name="Newton I.L.G."/>
            <person name="Woyke T."/>
            <person name="Auchtung T.A."/>
            <person name="Dilly G.F."/>
            <person name="Dutton R.J."/>
            <person name="Fisher M.C."/>
            <person name="Fontanez K.M."/>
            <person name="Lau E."/>
            <person name="Stewart F.J."/>
            <person name="Richardson P.M."/>
            <person name="Barry K.W."/>
            <person name="Saunders E."/>
            <person name="Detter J.C."/>
            <person name="Wu D."/>
            <person name="Eisen J.A."/>
            <person name="Cavanaugh C.M."/>
        </authorList>
    </citation>
    <scope>NUCLEOTIDE SEQUENCE [LARGE SCALE GENOMIC DNA]</scope>
    <source>
        <strain evidence="10 11">Cm</strain>
    </source>
</reference>
<dbReference type="GO" id="GO:0046872">
    <property type="term" value="F:metal ion binding"/>
    <property type="evidence" value="ECO:0007669"/>
    <property type="project" value="UniProtKB-KW"/>
</dbReference>
<dbReference type="PROSITE" id="PS51354">
    <property type="entry name" value="GLUTAREDOXIN_2"/>
    <property type="match status" value="1"/>
</dbReference>
<evidence type="ECO:0000256" key="2">
    <source>
        <dbReference type="ARBA" id="ARBA00022714"/>
    </source>
</evidence>
<evidence type="ECO:0000256" key="8">
    <source>
        <dbReference type="PIRSR" id="PIRSR005894-2"/>
    </source>
</evidence>
<gene>
    <name evidence="10" type="ordered locus">Rmag_0389</name>
</gene>
<dbReference type="GO" id="GO:0051537">
    <property type="term" value="F:2 iron, 2 sulfur cluster binding"/>
    <property type="evidence" value="ECO:0007669"/>
    <property type="project" value="UniProtKB-KW"/>
</dbReference>
<dbReference type="InterPro" id="IPR014434">
    <property type="entry name" value="Monothiol_GRX"/>
</dbReference>
<dbReference type="Pfam" id="PF00462">
    <property type="entry name" value="Glutaredoxin"/>
    <property type="match status" value="1"/>
</dbReference>
<evidence type="ECO:0000256" key="4">
    <source>
        <dbReference type="ARBA" id="ARBA00023004"/>
    </source>
</evidence>
<feature type="domain" description="Glutaredoxin" evidence="9">
    <location>
        <begin position="16"/>
        <end position="80"/>
    </location>
</feature>
<dbReference type="NCBIfam" id="TIGR00365">
    <property type="entry name" value="Grx4 family monothiol glutaredoxin"/>
    <property type="match status" value="1"/>
</dbReference>
<name>A1AW51_RUTMC</name>
<dbReference type="eggNOG" id="COG0278">
    <property type="taxonomic scope" value="Bacteria"/>
</dbReference>
<keyword evidence="6" id="KW-0676">Redox-active center</keyword>
<dbReference type="KEGG" id="rma:Rmag_0389"/>
<evidence type="ECO:0000313" key="10">
    <source>
        <dbReference type="EMBL" id="ABL02158.1"/>
    </source>
</evidence>
<dbReference type="EMBL" id="CP000488">
    <property type="protein sequence ID" value="ABL02158.1"/>
    <property type="molecule type" value="Genomic_DNA"/>
</dbReference>
<keyword evidence="4 8" id="KW-0408">Iron</keyword>
<dbReference type="AlphaFoldDB" id="A1AW51"/>
<dbReference type="PANTHER" id="PTHR10293">
    <property type="entry name" value="GLUTAREDOXIN FAMILY MEMBER"/>
    <property type="match status" value="1"/>
</dbReference>
<feature type="binding site" evidence="8">
    <location>
        <position position="29"/>
    </location>
    <ligand>
        <name>[2Fe-2S] cluster</name>
        <dbReference type="ChEBI" id="CHEBI:190135"/>
        <note>ligand shared between dimeric partners</note>
    </ligand>
</feature>
<accession>A1AW51</accession>
<dbReference type="InterPro" id="IPR002109">
    <property type="entry name" value="Glutaredoxin"/>
</dbReference>
<dbReference type="PANTHER" id="PTHR10293:SF72">
    <property type="entry name" value="MONOTHIOL GLUTAREDOXIN-S14, CHLOROPLASTIC"/>
    <property type="match status" value="1"/>
</dbReference>
<evidence type="ECO:0000256" key="5">
    <source>
        <dbReference type="ARBA" id="ARBA00023014"/>
    </source>
</evidence>
<dbReference type="CDD" id="cd03028">
    <property type="entry name" value="GRX_PICOT_like"/>
    <property type="match status" value="1"/>
</dbReference>
<dbReference type="Proteomes" id="UP000002587">
    <property type="component" value="Chromosome"/>
</dbReference>
<proteinExistence type="inferred from homology"/>
<dbReference type="InterPro" id="IPR004480">
    <property type="entry name" value="Monothiol_GRX-rel"/>
</dbReference>
<dbReference type="Gene3D" id="3.40.30.10">
    <property type="entry name" value="Glutaredoxin"/>
    <property type="match status" value="1"/>
</dbReference>
<dbReference type="OrthoDB" id="9804115at2"/>
<dbReference type="HOGENOM" id="CLU_026126_2_1_6"/>
<sequence length="109" mass="12133">MDVMDRIQQQVDSAAIILYMKGTPQFPQCGFSATAARTLASTGVEFTYVNIFEDQEVFQSLPVFADWPTFPQIYFNSELVGGGDIIVEMADMGTLKGEMEKASEKFDTK</sequence>
<keyword evidence="5 8" id="KW-0411">Iron-sulfur</keyword>
<keyword evidence="3 8" id="KW-0479">Metal-binding</keyword>